<name>A0A4R5D218_9FLAO</name>
<gene>
    <name evidence="1" type="ORF">E0F98_07125</name>
</gene>
<dbReference type="EMBL" id="SMFO01000003">
    <property type="protein sequence ID" value="TDE05104.1"/>
    <property type="molecule type" value="Genomic_DNA"/>
</dbReference>
<reference evidence="1 2" key="1">
    <citation type="submission" date="2019-03" db="EMBL/GenBank/DDBJ databases">
        <title>Flavobacterium TSA-D2 sp. nov., isolated from arctic soil.</title>
        <authorList>
            <person name="Chaudhary D.K."/>
        </authorList>
    </citation>
    <scope>NUCLEOTIDE SEQUENCE [LARGE SCALE GENOMIC DNA]</scope>
    <source>
        <strain evidence="1 2">TSA-D2</strain>
    </source>
</reference>
<organism evidence="1 2">
    <name type="scientific">Flavobacterium hiemivividum</name>
    <dbReference type="NCBI Taxonomy" id="2541734"/>
    <lineage>
        <taxon>Bacteria</taxon>
        <taxon>Pseudomonadati</taxon>
        <taxon>Bacteroidota</taxon>
        <taxon>Flavobacteriia</taxon>
        <taxon>Flavobacteriales</taxon>
        <taxon>Flavobacteriaceae</taxon>
        <taxon>Flavobacterium</taxon>
    </lineage>
</organism>
<sequence>MKKKQLIISLSLAVTVLFSILFQSFHSYEHFVKQFAEKECHHKYSNGTPEITHQHHNLEDCKVCQFTFGNYVTPEVFACKLSSNYKQLPYFYKTVKGILSFSGSLYSHRGPPFLTA</sequence>
<accession>A0A4R5D218</accession>
<keyword evidence="2" id="KW-1185">Reference proteome</keyword>
<evidence type="ECO:0000313" key="2">
    <source>
        <dbReference type="Proteomes" id="UP000294597"/>
    </source>
</evidence>
<comment type="caution">
    <text evidence="1">The sequence shown here is derived from an EMBL/GenBank/DDBJ whole genome shotgun (WGS) entry which is preliminary data.</text>
</comment>
<dbReference type="Proteomes" id="UP000294597">
    <property type="component" value="Unassembled WGS sequence"/>
</dbReference>
<evidence type="ECO:0000313" key="1">
    <source>
        <dbReference type="EMBL" id="TDE05104.1"/>
    </source>
</evidence>
<proteinExistence type="predicted"/>
<evidence type="ECO:0008006" key="3">
    <source>
        <dbReference type="Google" id="ProtNLM"/>
    </source>
</evidence>
<dbReference type="AlphaFoldDB" id="A0A4R5D218"/>
<protein>
    <recommendedName>
        <fullName evidence="3">DUF2946 domain-containing protein</fullName>
    </recommendedName>
</protein>
<dbReference type="RefSeq" id="WP_132109937.1">
    <property type="nucleotide sequence ID" value="NZ_SMFO01000003.1"/>
</dbReference>